<name>A0A8C6IK77_MUSSI</name>
<dbReference type="Proteomes" id="UP000694415">
    <property type="component" value="Unplaced"/>
</dbReference>
<dbReference type="Ensembl" id="ENSMSIT00000048646.1">
    <property type="protein sequence ID" value="ENSMSIP00000038577.1"/>
    <property type="gene ID" value="ENSMSIG00000032126.1"/>
</dbReference>
<dbReference type="AlphaFoldDB" id="A0A8C6IK77"/>
<evidence type="ECO:0000313" key="2">
    <source>
        <dbReference type="Ensembl" id="ENSMSIP00000038577.1"/>
    </source>
</evidence>
<organism evidence="2 3">
    <name type="scientific">Mus spicilegus</name>
    <name type="common">Mound-building mouse</name>
    <dbReference type="NCBI Taxonomy" id="10103"/>
    <lineage>
        <taxon>Eukaryota</taxon>
        <taxon>Metazoa</taxon>
        <taxon>Chordata</taxon>
        <taxon>Craniata</taxon>
        <taxon>Vertebrata</taxon>
        <taxon>Euteleostomi</taxon>
        <taxon>Mammalia</taxon>
        <taxon>Eutheria</taxon>
        <taxon>Euarchontoglires</taxon>
        <taxon>Glires</taxon>
        <taxon>Rodentia</taxon>
        <taxon>Myomorpha</taxon>
        <taxon>Muroidea</taxon>
        <taxon>Muridae</taxon>
        <taxon>Murinae</taxon>
        <taxon>Mus</taxon>
        <taxon>Mus</taxon>
    </lineage>
</organism>
<keyword evidence="1" id="KW-1133">Transmembrane helix</keyword>
<sequence length="113" mass="12695">MLSSFLLHVASHPCPGSQPRCCEAFEVPVPGFFLFFFFFQFLIYYIFSSITFPMLSQKSPIPSPPLPSPPIPIFLALAFPCTGAYKVYVLISCLTSSRFPFFPTSIIFECSEC</sequence>
<evidence type="ECO:0000256" key="1">
    <source>
        <dbReference type="SAM" id="Phobius"/>
    </source>
</evidence>
<reference evidence="2" key="2">
    <citation type="submission" date="2025-09" db="UniProtKB">
        <authorList>
            <consortium name="Ensembl"/>
        </authorList>
    </citation>
    <scope>IDENTIFICATION</scope>
</reference>
<keyword evidence="1" id="KW-0812">Transmembrane</keyword>
<proteinExistence type="predicted"/>
<reference evidence="2" key="1">
    <citation type="submission" date="2025-08" db="UniProtKB">
        <authorList>
            <consortium name="Ensembl"/>
        </authorList>
    </citation>
    <scope>IDENTIFICATION</scope>
</reference>
<keyword evidence="3" id="KW-1185">Reference proteome</keyword>
<evidence type="ECO:0000313" key="3">
    <source>
        <dbReference type="Proteomes" id="UP000694415"/>
    </source>
</evidence>
<keyword evidence="1" id="KW-0472">Membrane</keyword>
<feature type="transmembrane region" description="Helical" evidence="1">
    <location>
        <begin position="32"/>
        <end position="52"/>
    </location>
</feature>
<feature type="transmembrane region" description="Helical" evidence="1">
    <location>
        <begin position="73"/>
        <end position="91"/>
    </location>
</feature>
<accession>A0A8C6IK77</accession>
<protein>
    <submittedName>
        <fullName evidence="2">Uncharacterized protein</fullName>
    </submittedName>
</protein>